<reference evidence="2 3" key="1">
    <citation type="journal article" date="2016" name="Nat. Commun.">
        <title>Thousands of microbial genomes shed light on interconnected biogeochemical processes in an aquifer system.</title>
        <authorList>
            <person name="Anantharaman K."/>
            <person name="Brown C.T."/>
            <person name="Hug L.A."/>
            <person name="Sharon I."/>
            <person name="Castelle C.J."/>
            <person name="Probst A.J."/>
            <person name="Thomas B.C."/>
            <person name="Singh A."/>
            <person name="Wilkins M.J."/>
            <person name="Karaoz U."/>
            <person name="Brodie E.L."/>
            <person name="Williams K.H."/>
            <person name="Hubbard S.S."/>
            <person name="Banfield J.F."/>
        </authorList>
    </citation>
    <scope>NUCLEOTIDE SEQUENCE [LARGE SCALE GENOMIC DNA]</scope>
</reference>
<name>A0A1F5Z8F3_9BACT</name>
<evidence type="ECO:0000313" key="3">
    <source>
        <dbReference type="Proteomes" id="UP000176854"/>
    </source>
</evidence>
<organism evidence="2 3">
    <name type="scientific">Candidatus Gottesmanbacteria bacterium RBG_16_43_7</name>
    <dbReference type="NCBI Taxonomy" id="1798373"/>
    <lineage>
        <taxon>Bacteria</taxon>
        <taxon>Candidatus Gottesmaniibacteriota</taxon>
    </lineage>
</organism>
<evidence type="ECO:0000313" key="2">
    <source>
        <dbReference type="EMBL" id="OGG08738.1"/>
    </source>
</evidence>
<gene>
    <name evidence="2" type="ORF">A2154_03965</name>
</gene>
<proteinExistence type="predicted"/>
<evidence type="ECO:0008006" key="4">
    <source>
        <dbReference type="Google" id="ProtNLM"/>
    </source>
</evidence>
<dbReference type="EMBL" id="MFJC01000049">
    <property type="protein sequence ID" value="OGG08738.1"/>
    <property type="molecule type" value="Genomic_DNA"/>
</dbReference>
<dbReference type="AlphaFoldDB" id="A0A1F5Z8F3"/>
<protein>
    <recommendedName>
        <fullName evidence="4">PspA/IM30 family protein</fullName>
    </recommendedName>
</protein>
<feature type="compositionally biased region" description="Polar residues" evidence="1">
    <location>
        <begin position="200"/>
        <end position="210"/>
    </location>
</feature>
<accession>A0A1F5Z8F3</accession>
<dbReference type="Proteomes" id="UP000176854">
    <property type="component" value="Unassembled WGS sequence"/>
</dbReference>
<feature type="region of interest" description="Disordered" evidence="1">
    <location>
        <begin position="184"/>
        <end position="210"/>
    </location>
</feature>
<sequence>MNPIARFFQWFVDFLNSLVPDRSSQALLQEQQAGYAQALTDSYDSIKSSGGNIRVLIGNITKRKAELSQSELQLRQEIRSSANLTGNQKDAADRRIAMLTKIVAAKRNLVTNLENALSTSRNVQEMAEIGWQDLDTQRDLANAEASAAIDHEAMYALLEQIADAQLAATGKIKGAKIKDHRGELEERANRRQGRAETAQRVAQTSLGRPSQQVLLTDEESAILTEAYASAGVQMTASAADQTTNQAAA</sequence>
<evidence type="ECO:0000256" key="1">
    <source>
        <dbReference type="SAM" id="MobiDB-lite"/>
    </source>
</evidence>
<comment type="caution">
    <text evidence="2">The sequence shown here is derived from an EMBL/GenBank/DDBJ whole genome shotgun (WGS) entry which is preliminary data.</text>
</comment>